<evidence type="ECO:0000313" key="7">
    <source>
        <dbReference type="Proteomes" id="UP000285190"/>
    </source>
</evidence>
<comment type="similarity">
    <text evidence="1">Belongs to the LysR transcriptional regulatory family.</text>
</comment>
<evidence type="ECO:0000313" key="6">
    <source>
        <dbReference type="EMBL" id="RJF96475.1"/>
    </source>
</evidence>
<dbReference type="Gene3D" id="1.10.10.10">
    <property type="entry name" value="Winged helix-like DNA-binding domain superfamily/Winged helix DNA-binding domain"/>
    <property type="match status" value="1"/>
</dbReference>
<dbReference type="GO" id="GO:0003677">
    <property type="term" value="F:DNA binding"/>
    <property type="evidence" value="ECO:0007669"/>
    <property type="project" value="UniProtKB-KW"/>
</dbReference>
<dbReference type="SUPFAM" id="SSF53850">
    <property type="entry name" value="Periplasmic binding protein-like II"/>
    <property type="match status" value="1"/>
</dbReference>
<comment type="caution">
    <text evidence="6">The sequence shown here is derived from an EMBL/GenBank/DDBJ whole genome shotgun (WGS) entry which is preliminary data.</text>
</comment>
<dbReference type="Proteomes" id="UP000285190">
    <property type="component" value="Unassembled WGS sequence"/>
</dbReference>
<feature type="domain" description="HTH lysR-type" evidence="5">
    <location>
        <begin position="4"/>
        <end position="61"/>
    </location>
</feature>
<keyword evidence="7" id="KW-1185">Reference proteome</keyword>
<gene>
    <name evidence="6" type="ORF">D3870_18630</name>
</gene>
<reference evidence="6 7" key="1">
    <citation type="submission" date="2018-09" db="EMBL/GenBank/DDBJ databases">
        <authorList>
            <person name="Zhu H."/>
        </authorList>
    </citation>
    <scope>NUCLEOTIDE SEQUENCE [LARGE SCALE GENOMIC DNA]</scope>
    <source>
        <strain evidence="6 7">K2R10-39</strain>
    </source>
</reference>
<dbReference type="InterPro" id="IPR005119">
    <property type="entry name" value="LysR_subst-bd"/>
</dbReference>
<dbReference type="RefSeq" id="WP_119742397.1">
    <property type="nucleotide sequence ID" value="NZ_QYUN01000003.1"/>
</dbReference>
<dbReference type="PANTHER" id="PTHR30118">
    <property type="entry name" value="HTH-TYPE TRANSCRIPTIONAL REGULATOR LEUO-RELATED"/>
    <property type="match status" value="1"/>
</dbReference>
<dbReference type="Pfam" id="PF03466">
    <property type="entry name" value="LysR_substrate"/>
    <property type="match status" value="1"/>
</dbReference>
<evidence type="ECO:0000256" key="1">
    <source>
        <dbReference type="ARBA" id="ARBA00009437"/>
    </source>
</evidence>
<dbReference type="EMBL" id="QYUN01000003">
    <property type="protein sequence ID" value="RJF96475.1"/>
    <property type="molecule type" value="Genomic_DNA"/>
</dbReference>
<proteinExistence type="inferred from homology"/>
<dbReference type="PRINTS" id="PR00039">
    <property type="entry name" value="HTHLYSR"/>
</dbReference>
<accession>A0A418WUU7</accession>
<keyword evidence="2" id="KW-0805">Transcription regulation</keyword>
<dbReference type="Pfam" id="PF00126">
    <property type="entry name" value="HTH_1"/>
    <property type="match status" value="1"/>
</dbReference>
<dbReference type="CDD" id="cd08459">
    <property type="entry name" value="PBP2_DntR_NahR_LinR_like"/>
    <property type="match status" value="1"/>
</dbReference>
<dbReference type="Gene3D" id="3.40.190.10">
    <property type="entry name" value="Periplasmic binding protein-like II"/>
    <property type="match status" value="2"/>
</dbReference>
<protein>
    <submittedName>
        <fullName evidence="6">LysR family transcriptional regulator</fullName>
    </submittedName>
</protein>
<dbReference type="InterPro" id="IPR036388">
    <property type="entry name" value="WH-like_DNA-bd_sf"/>
</dbReference>
<keyword evidence="3" id="KW-0238">DNA-binding</keyword>
<dbReference type="PROSITE" id="PS50931">
    <property type="entry name" value="HTH_LYSR"/>
    <property type="match status" value="1"/>
</dbReference>
<name>A0A418WUU7_9BURK</name>
<dbReference type="InterPro" id="IPR036390">
    <property type="entry name" value="WH_DNA-bd_sf"/>
</dbReference>
<keyword evidence="4" id="KW-0804">Transcription</keyword>
<evidence type="ECO:0000256" key="2">
    <source>
        <dbReference type="ARBA" id="ARBA00023015"/>
    </source>
</evidence>
<dbReference type="GO" id="GO:0003700">
    <property type="term" value="F:DNA-binding transcription factor activity"/>
    <property type="evidence" value="ECO:0007669"/>
    <property type="project" value="InterPro"/>
</dbReference>
<dbReference type="InterPro" id="IPR000847">
    <property type="entry name" value="LysR_HTH_N"/>
</dbReference>
<evidence type="ECO:0000259" key="5">
    <source>
        <dbReference type="PROSITE" id="PS50931"/>
    </source>
</evidence>
<dbReference type="InterPro" id="IPR050389">
    <property type="entry name" value="LysR-type_TF"/>
</dbReference>
<evidence type="ECO:0000256" key="3">
    <source>
        <dbReference type="ARBA" id="ARBA00023125"/>
    </source>
</evidence>
<evidence type="ECO:0000256" key="4">
    <source>
        <dbReference type="ARBA" id="ARBA00023163"/>
    </source>
</evidence>
<dbReference type="SUPFAM" id="SSF46785">
    <property type="entry name" value="Winged helix' DNA-binding domain"/>
    <property type="match status" value="1"/>
</dbReference>
<dbReference type="AlphaFoldDB" id="A0A418WUU7"/>
<dbReference type="PANTHER" id="PTHR30118:SF15">
    <property type="entry name" value="TRANSCRIPTIONAL REGULATORY PROTEIN"/>
    <property type="match status" value="1"/>
</dbReference>
<organism evidence="6 7">
    <name type="scientific">Noviherbaspirillum cavernae</name>
    <dbReference type="NCBI Taxonomy" id="2320862"/>
    <lineage>
        <taxon>Bacteria</taxon>
        <taxon>Pseudomonadati</taxon>
        <taxon>Pseudomonadota</taxon>
        <taxon>Betaproteobacteria</taxon>
        <taxon>Burkholderiales</taxon>
        <taxon>Oxalobacteraceae</taxon>
        <taxon>Noviherbaspirillum</taxon>
    </lineage>
</organism>
<sequence length="308" mass="34778">MTRFDLNLLPVALAIYEEKSVSGAGKRLGMSQPATSAALNRLRQAFGDQLFVRTANGMEPTPRAMTLINPAREILARVEDDVLQGEAFDPATTKAVFSFALSDIGEMVFLPKLLERIQREAPHATVASVTLPVQEIAAAIEAGRVDLAIGYFPDFQKNNFFQQRLFSHAFTCLLRRNHKIRGNQLTMQQFLNLGHAVIRAEGRSQEVFERYLEKKKIERRVVLSTPHFMSIPFIIGTSDLVATVPYAVGISFAEFAGIKLVKPPLEIPRFDLKQHWHRKYHEDAKNRWLRSIVADLFHNDARWPGKAA</sequence>
<dbReference type="OrthoDB" id="8583877at2"/>